<keyword evidence="2" id="KW-1185">Reference proteome</keyword>
<evidence type="ECO:0000313" key="1">
    <source>
        <dbReference type="EMBL" id="CAA3007274.1"/>
    </source>
</evidence>
<evidence type="ECO:0000313" key="2">
    <source>
        <dbReference type="Proteomes" id="UP000594638"/>
    </source>
</evidence>
<proteinExistence type="predicted"/>
<dbReference type="AlphaFoldDB" id="A0A8S0TN01"/>
<accession>A0A8S0TN01</accession>
<gene>
    <name evidence="1" type="ORF">OLEA9_A053562</name>
</gene>
<comment type="caution">
    <text evidence="1">The sequence shown here is derived from an EMBL/GenBank/DDBJ whole genome shotgun (WGS) entry which is preliminary data.</text>
</comment>
<name>A0A8S0TN01_OLEEU</name>
<organism evidence="1 2">
    <name type="scientific">Olea europaea subsp. europaea</name>
    <dbReference type="NCBI Taxonomy" id="158383"/>
    <lineage>
        <taxon>Eukaryota</taxon>
        <taxon>Viridiplantae</taxon>
        <taxon>Streptophyta</taxon>
        <taxon>Embryophyta</taxon>
        <taxon>Tracheophyta</taxon>
        <taxon>Spermatophyta</taxon>
        <taxon>Magnoliopsida</taxon>
        <taxon>eudicotyledons</taxon>
        <taxon>Gunneridae</taxon>
        <taxon>Pentapetalae</taxon>
        <taxon>asterids</taxon>
        <taxon>lamiids</taxon>
        <taxon>Lamiales</taxon>
        <taxon>Oleaceae</taxon>
        <taxon>Oleeae</taxon>
        <taxon>Olea</taxon>
    </lineage>
</organism>
<dbReference type="OrthoDB" id="62853at2759"/>
<dbReference type="Gramene" id="OE9A053562T1">
    <property type="protein sequence ID" value="OE9A053562C1"/>
    <property type="gene ID" value="OE9A053562"/>
</dbReference>
<sequence>MQFGVSLLVSEQVQFLANNSEDYCNVDVGCYESDGVYSRRQIKEAHDSFQPREMLNFAQQLALMPLTEMAEQSLLGRAMVMASALPLWDRPAVPMPMSLLVLTG</sequence>
<dbReference type="Proteomes" id="UP000594638">
    <property type="component" value="Unassembled WGS sequence"/>
</dbReference>
<reference evidence="1 2" key="1">
    <citation type="submission" date="2019-12" db="EMBL/GenBank/DDBJ databases">
        <authorList>
            <person name="Alioto T."/>
            <person name="Alioto T."/>
            <person name="Gomez Garrido J."/>
        </authorList>
    </citation>
    <scope>NUCLEOTIDE SEQUENCE [LARGE SCALE GENOMIC DNA]</scope>
</reference>
<protein>
    <submittedName>
        <fullName evidence="1">Uncharacterized protein</fullName>
    </submittedName>
</protein>
<dbReference type="EMBL" id="CACTIH010007271">
    <property type="protein sequence ID" value="CAA3007274.1"/>
    <property type="molecule type" value="Genomic_DNA"/>
</dbReference>